<evidence type="ECO:0000313" key="5">
    <source>
        <dbReference type="EMBL" id="BEI93297.1"/>
    </source>
</evidence>
<organism evidence="5 6">
    <name type="scientific">Cutaneotrichosporon cavernicola</name>
    <dbReference type="NCBI Taxonomy" id="279322"/>
    <lineage>
        <taxon>Eukaryota</taxon>
        <taxon>Fungi</taxon>
        <taxon>Dikarya</taxon>
        <taxon>Basidiomycota</taxon>
        <taxon>Agaricomycotina</taxon>
        <taxon>Tremellomycetes</taxon>
        <taxon>Trichosporonales</taxon>
        <taxon>Trichosporonaceae</taxon>
        <taxon>Cutaneotrichosporon</taxon>
    </lineage>
</organism>
<dbReference type="EMBL" id="AP028216">
    <property type="protein sequence ID" value="BEI93297.1"/>
    <property type="molecule type" value="Genomic_DNA"/>
</dbReference>
<name>A0AA48L7C6_9TREE</name>
<feature type="compositionally biased region" description="Polar residues" evidence="3">
    <location>
        <begin position="13"/>
        <end position="30"/>
    </location>
</feature>
<feature type="region of interest" description="Disordered" evidence="3">
    <location>
        <begin position="1"/>
        <end position="86"/>
    </location>
</feature>
<dbReference type="GO" id="GO:0005634">
    <property type="term" value="C:nucleus"/>
    <property type="evidence" value="ECO:0007669"/>
    <property type="project" value="UniProtKB-SubCell"/>
</dbReference>
<feature type="compositionally biased region" description="Polar residues" evidence="3">
    <location>
        <begin position="160"/>
        <end position="194"/>
    </location>
</feature>
<dbReference type="AlphaFoldDB" id="A0AA48L7C6"/>
<sequence>MSSVASPRRPNDENSIPSHNRDTLFSQPSYKHQLPTPSPRHRQPLAALDQKPNLYPTPFTPGHASRRVSMPPLGGGASLPADATPVRGIATKVDPDARELPLPKGLVLPPPPPPPQAPMYAPMPTPTQSRTAPRGGHMHHPPPVLHSTPLHHGSHSNMGMNQTPRSMYLSHPQSTPARSTVMSYSSPSTMSHIPSTPDLRSPYPPGHPIDLHDLLPPAKWHGPLPPAYLNQGDMPSGDNNDDNASGGGGEPTPSSTSSRRALVSCNPWDYKVEDHGKNKPRRRFSPGELDMLEILWTISRNPHKWQRQKLARWFGCTTRHLTVWFQNRRQDLKKAESLAAMAESNPDTASRAHAALSRANRSDQHKFTQEQSQVILDIVSDRLHPDMLVLQHPSGSSPTPHHHRGTPSPPSHNLPLSDRSRLAPYTPAPPAIAPKPLHHSHIPGPAFVLKPVRRGYSLDDVCTDREMSMKHRTPPARAPVEGFEQMNKNDPRYRDALVNMLPSELSSDAIEPPEDDEESVVDVDSPTRKRARYNIELSAPRPTLPPIGLGRPIHQRSGSRSSFGRASSSDVLACSSRARFLANNPTSIPPRAVTDPVPSRSASAGPMLSAVPEHQRNQARLPPLASVTDMGRKRKLSRGGSWSHLLSIKHQDSFDRARAEATIDERQSTSPVPEQTRSPTPTERELVSPRSEEASIKGVSMAPSSASAKLQLAPQGRSIYSFSKELEPETKRGAAEMDEHVIEGAQALMELLRGR</sequence>
<keyword evidence="1 2" id="KW-0371">Homeobox</keyword>
<dbReference type="RefSeq" id="XP_060458562.1">
    <property type="nucleotide sequence ID" value="XM_060602139.1"/>
</dbReference>
<dbReference type="GeneID" id="85497167"/>
<feature type="compositionally biased region" description="Polar residues" evidence="3">
    <location>
        <begin position="668"/>
        <end position="681"/>
    </location>
</feature>
<feature type="domain" description="Homeobox" evidence="4">
    <location>
        <begin position="275"/>
        <end position="335"/>
    </location>
</feature>
<accession>A0AA48L7C6</accession>
<dbReference type="InterPro" id="IPR009057">
    <property type="entry name" value="Homeodomain-like_sf"/>
</dbReference>
<keyword evidence="1 2" id="KW-0539">Nucleus</keyword>
<evidence type="ECO:0000259" key="4">
    <source>
        <dbReference type="PROSITE" id="PS50071"/>
    </source>
</evidence>
<evidence type="ECO:0000313" key="6">
    <source>
        <dbReference type="Proteomes" id="UP001233271"/>
    </source>
</evidence>
<reference evidence="5" key="1">
    <citation type="journal article" date="2023" name="BMC Genomics">
        <title>Chromosome-level genome assemblies of Cutaneotrichosporon spp. (Trichosporonales, Basidiomycota) reveal imbalanced evolution between nucleotide sequences and chromosome synteny.</title>
        <authorList>
            <person name="Kobayashi Y."/>
            <person name="Kayamori A."/>
            <person name="Aoki K."/>
            <person name="Shiwa Y."/>
            <person name="Matsutani M."/>
            <person name="Fujita N."/>
            <person name="Sugita T."/>
            <person name="Iwasaki W."/>
            <person name="Tanaka N."/>
            <person name="Takashima M."/>
        </authorList>
    </citation>
    <scope>NUCLEOTIDE SEQUENCE</scope>
    <source>
        <strain evidence="5">HIS019</strain>
    </source>
</reference>
<dbReference type="KEGG" id="ccac:CcaHIS019_0509250"/>
<feature type="region of interest" description="Disordered" evidence="3">
    <location>
        <begin position="388"/>
        <end position="438"/>
    </location>
</feature>
<keyword evidence="1 2" id="KW-0238">DNA-binding</keyword>
<feature type="compositionally biased region" description="Basic and acidic residues" evidence="3">
    <location>
        <begin position="682"/>
        <end position="695"/>
    </location>
</feature>
<feature type="region of interest" description="Disordered" evidence="3">
    <location>
        <begin position="660"/>
        <end position="710"/>
    </location>
</feature>
<comment type="subcellular location">
    <subcellularLocation>
        <location evidence="1 2">Nucleus</location>
    </subcellularLocation>
</comment>
<feature type="compositionally biased region" description="Low complexity" evidence="3">
    <location>
        <begin position="556"/>
        <end position="566"/>
    </location>
</feature>
<dbReference type="Proteomes" id="UP001233271">
    <property type="component" value="Chromosome 5"/>
</dbReference>
<feature type="region of interest" description="Disordered" evidence="3">
    <location>
        <begin position="111"/>
        <end position="141"/>
    </location>
</feature>
<evidence type="ECO:0000256" key="1">
    <source>
        <dbReference type="PROSITE-ProRule" id="PRU00108"/>
    </source>
</evidence>
<feature type="DNA-binding region" description="Homeobox" evidence="1">
    <location>
        <begin position="277"/>
        <end position="336"/>
    </location>
</feature>
<dbReference type="Pfam" id="PF00046">
    <property type="entry name" value="Homeodomain"/>
    <property type="match status" value="1"/>
</dbReference>
<dbReference type="SMART" id="SM00389">
    <property type="entry name" value="HOX"/>
    <property type="match status" value="1"/>
</dbReference>
<dbReference type="InterPro" id="IPR001356">
    <property type="entry name" value="HD"/>
</dbReference>
<feature type="region of interest" description="Disordered" evidence="3">
    <location>
        <begin position="342"/>
        <end position="368"/>
    </location>
</feature>
<proteinExistence type="predicted"/>
<dbReference type="GO" id="GO:0003677">
    <property type="term" value="F:DNA binding"/>
    <property type="evidence" value="ECO:0007669"/>
    <property type="project" value="UniProtKB-UniRule"/>
</dbReference>
<feature type="compositionally biased region" description="Pro residues" evidence="3">
    <location>
        <begin position="111"/>
        <end position="125"/>
    </location>
</feature>
<protein>
    <recommendedName>
        <fullName evidence="4">Homeobox domain-containing protein</fullName>
    </recommendedName>
</protein>
<feature type="region of interest" description="Disordered" evidence="3">
    <location>
        <begin position="539"/>
        <end position="566"/>
    </location>
</feature>
<dbReference type="PROSITE" id="PS50071">
    <property type="entry name" value="HOMEOBOX_2"/>
    <property type="match status" value="1"/>
</dbReference>
<feature type="region of interest" description="Disordered" evidence="3">
    <location>
        <begin position="585"/>
        <end position="607"/>
    </location>
</feature>
<gene>
    <name evidence="5" type="ORF">CcaverHIS019_0509250</name>
</gene>
<evidence type="ECO:0000256" key="2">
    <source>
        <dbReference type="RuleBase" id="RU000682"/>
    </source>
</evidence>
<dbReference type="CDD" id="cd00086">
    <property type="entry name" value="homeodomain"/>
    <property type="match status" value="1"/>
</dbReference>
<dbReference type="SUPFAM" id="SSF46689">
    <property type="entry name" value="Homeodomain-like"/>
    <property type="match status" value="1"/>
</dbReference>
<keyword evidence="6" id="KW-1185">Reference proteome</keyword>
<evidence type="ECO:0000256" key="3">
    <source>
        <dbReference type="SAM" id="MobiDB-lite"/>
    </source>
</evidence>
<feature type="region of interest" description="Disordered" evidence="3">
    <location>
        <begin position="160"/>
        <end position="261"/>
    </location>
</feature>
<dbReference type="Gene3D" id="1.10.10.60">
    <property type="entry name" value="Homeodomain-like"/>
    <property type="match status" value="1"/>
</dbReference>